<name>A0A699XVA8_TANCI</name>
<feature type="non-terminal residue" evidence="2">
    <location>
        <position position="1"/>
    </location>
</feature>
<feature type="region of interest" description="Disordered" evidence="1">
    <location>
        <begin position="1"/>
        <end position="53"/>
    </location>
</feature>
<gene>
    <name evidence="2" type="ORF">Tci_935526</name>
</gene>
<evidence type="ECO:0000256" key="1">
    <source>
        <dbReference type="SAM" id="MobiDB-lite"/>
    </source>
</evidence>
<proteinExistence type="predicted"/>
<sequence>GESEEEEGSFDPILRTPEDSEKESDDKEEQESRLSEEARIQEEEDAEELYRDV</sequence>
<organism evidence="2">
    <name type="scientific">Tanacetum cinerariifolium</name>
    <name type="common">Dalmatian daisy</name>
    <name type="synonym">Chrysanthemum cinerariifolium</name>
    <dbReference type="NCBI Taxonomy" id="118510"/>
    <lineage>
        <taxon>Eukaryota</taxon>
        <taxon>Viridiplantae</taxon>
        <taxon>Streptophyta</taxon>
        <taxon>Embryophyta</taxon>
        <taxon>Tracheophyta</taxon>
        <taxon>Spermatophyta</taxon>
        <taxon>Magnoliopsida</taxon>
        <taxon>eudicotyledons</taxon>
        <taxon>Gunneridae</taxon>
        <taxon>Pentapetalae</taxon>
        <taxon>asterids</taxon>
        <taxon>campanulids</taxon>
        <taxon>Asterales</taxon>
        <taxon>Asteraceae</taxon>
        <taxon>Asteroideae</taxon>
        <taxon>Anthemideae</taxon>
        <taxon>Anthemidinae</taxon>
        <taxon>Tanacetum</taxon>
    </lineage>
</organism>
<reference evidence="2" key="1">
    <citation type="journal article" date="2019" name="Sci. Rep.">
        <title>Draft genome of Tanacetum cinerariifolium, the natural source of mosquito coil.</title>
        <authorList>
            <person name="Yamashiro T."/>
            <person name="Shiraishi A."/>
            <person name="Satake H."/>
            <person name="Nakayama K."/>
        </authorList>
    </citation>
    <scope>NUCLEOTIDE SEQUENCE</scope>
</reference>
<feature type="non-terminal residue" evidence="2">
    <location>
        <position position="53"/>
    </location>
</feature>
<accession>A0A699XVA8</accession>
<feature type="compositionally biased region" description="Acidic residues" evidence="1">
    <location>
        <begin position="20"/>
        <end position="29"/>
    </location>
</feature>
<comment type="caution">
    <text evidence="2">The sequence shown here is derived from an EMBL/GenBank/DDBJ whole genome shotgun (WGS) entry which is preliminary data.</text>
</comment>
<feature type="compositionally biased region" description="Basic and acidic residues" evidence="1">
    <location>
        <begin position="30"/>
        <end position="41"/>
    </location>
</feature>
<evidence type="ECO:0000313" key="2">
    <source>
        <dbReference type="EMBL" id="GFD63557.1"/>
    </source>
</evidence>
<dbReference type="AlphaFoldDB" id="A0A699XVA8"/>
<protein>
    <submittedName>
        <fullName evidence="2">Uncharacterized protein</fullName>
    </submittedName>
</protein>
<dbReference type="EMBL" id="BKCJ011982332">
    <property type="protein sequence ID" value="GFD63557.1"/>
    <property type="molecule type" value="Genomic_DNA"/>
</dbReference>